<evidence type="ECO:0000313" key="1">
    <source>
        <dbReference type="EMBL" id="AIT07363.1"/>
    </source>
</evidence>
<organism evidence="1 2">
    <name type="scientific">Sphingomonas taxi</name>
    <dbReference type="NCBI Taxonomy" id="1549858"/>
    <lineage>
        <taxon>Bacteria</taxon>
        <taxon>Pseudomonadati</taxon>
        <taxon>Pseudomonadota</taxon>
        <taxon>Alphaproteobacteria</taxon>
        <taxon>Sphingomonadales</taxon>
        <taxon>Sphingomonadaceae</taxon>
        <taxon>Sphingomonas</taxon>
    </lineage>
</organism>
<proteinExistence type="predicted"/>
<dbReference type="AlphaFoldDB" id="A0A097EIH3"/>
<dbReference type="HOGENOM" id="CLU_1037890_0_0_5"/>
<dbReference type="EMBL" id="CP009571">
    <property type="protein sequence ID" value="AIT07363.1"/>
    <property type="molecule type" value="Genomic_DNA"/>
</dbReference>
<name>A0A097EIH3_9SPHN</name>
<dbReference type="Proteomes" id="UP000033200">
    <property type="component" value="Chromosome"/>
</dbReference>
<sequence length="268" mass="29491">MPYIAETAEALAKRHGLEPSAELEELVDELFGMSCRDQGEKSFDPERMAERRRRGYALAKSMQKEAAAMLAGLERLNRAWNAFGEQVQFEPALLEAIFYVDTGGPAKMLLPPDINILQVLFSTPHDDDAGGYRDEPIKPLDLEVLSADAPCPSGFWEAVDRRLAAMANLPVRAGLPRGPVPNMVVRAAVSACRPYWVDAHQRWSMAGLKTAAVRQENVVANLTGKCEKFVADALTITGIKFNLSELHSAWETIDSAQRASQVGRISPK</sequence>
<evidence type="ECO:0000313" key="2">
    <source>
        <dbReference type="Proteomes" id="UP000033200"/>
    </source>
</evidence>
<keyword evidence="2" id="KW-1185">Reference proteome</keyword>
<gene>
    <name evidence="1" type="ORF">MC45_14380</name>
</gene>
<protein>
    <submittedName>
        <fullName evidence="1">Uncharacterized protein</fullName>
    </submittedName>
</protein>
<dbReference type="KEGG" id="stax:MC45_14380"/>
<accession>A0A097EIH3</accession>
<reference evidence="1 2" key="1">
    <citation type="submission" date="2014-09" db="EMBL/GenBank/DDBJ databases">
        <title>Using Illumina technology Improving SMRT sequencing Genome Assembly by RASTools.</title>
        <authorList>
            <person name="Zhou Y."/>
            <person name="Ma T."/>
            <person name="Liu T."/>
        </authorList>
    </citation>
    <scope>NUCLEOTIDE SEQUENCE [LARGE SCALE GENOMIC DNA]</scope>
    <source>
        <strain evidence="1 2">ATCC 55669</strain>
    </source>
</reference>